<dbReference type="InterPro" id="IPR000891">
    <property type="entry name" value="PYR_CT"/>
</dbReference>
<evidence type="ECO:0000256" key="1">
    <source>
        <dbReference type="ARBA" id="ARBA00004743"/>
    </source>
</evidence>
<keyword evidence="12" id="KW-1185">Reference proteome</keyword>
<dbReference type="InterPro" id="IPR002034">
    <property type="entry name" value="AIPM/Hcit_synth_CS"/>
</dbReference>
<dbReference type="PROSITE" id="PS00815">
    <property type="entry name" value="AIPM_HOMOCIT_SYNTH_1"/>
    <property type="match status" value="1"/>
</dbReference>
<comment type="catalytic activity">
    <reaction evidence="7">
        <text>pyruvate + acetyl-CoA + H2O = (3R)-citramalate + CoA + H(+)</text>
        <dbReference type="Rhea" id="RHEA:19045"/>
        <dbReference type="ChEBI" id="CHEBI:15361"/>
        <dbReference type="ChEBI" id="CHEBI:15377"/>
        <dbReference type="ChEBI" id="CHEBI:15378"/>
        <dbReference type="ChEBI" id="CHEBI:30934"/>
        <dbReference type="ChEBI" id="CHEBI:57287"/>
        <dbReference type="ChEBI" id="CHEBI:57288"/>
        <dbReference type="EC" id="2.3.3.21"/>
    </reaction>
</comment>
<dbReference type="PANTHER" id="PTHR43538:SF1">
    <property type="entry name" value="(R)-CITRAMALATE SYNTHASE"/>
    <property type="match status" value="1"/>
</dbReference>
<dbReference type="EMBL" id="BMUT01000005">
    <property type="protein sequence ID" value="GGX81135.1"/>
    <property type="molecule type" value="Genomic_DNA"/>
</dbReference>
<evidence type="ECO:0000256" key="6">
    <source>
        <dbReference type="ARBA" id="ARBA00023304"/>
    </source>
</evidence>
<evidence type="ECO:0000256" key="4">
    <source>
        <dbReference type="ARBA" id="ARBA00022624"/>
    </source>
</evidence>
<dbReference type="PROSITE" id="PS50991">
    <property type="entry name" value="PYR_CT"/>
    <property type="match status" value="1"/>
</dbReference>
<dbReference type="InterPro" id="IPR054691">
    <property type="entry name" value="LeuA/HCS_post-cat"/>
</dbReference>
<dbReference type="EC" id="2.3.3.21" evidence="8"/>
<sequence>MTDATDGPDDRFHVFDTTLRDGAQREGINLTVADKLTIARHLDDFGVGFIEGGWPGANPRDTEFFQRAQEEIDFRHAQLVAFGATRKAGVRAEDDRQVAALLDSGAPVITLVAKSHDRHVELALRTTLDENLAMVRDTVSYLRGHGRRVFIDCEHFFDGYRANPDYALQVVRAAYEAGADVVVLCDTNGGMLPAQVGETVREVIEATGARLGIHAQDDTGCAVANTLAAVDAGATHVQCTANGYGERVGNANLFPVVAALEIKYGRRVLPQGALAEMTRISHAIAEVVNLTPSTHQPYVGVSAFAHKAGLHASAIKVDPDLYQHIDPERVGNTMRMLVSDMAGRASIELKGKELGVDLGGDRELIGRVVERVKERELAGYTYEAADASFELLLREEAEGRARRYYRVESWRAIAEDRPDGIHANEATVKLWAKGERIVATAEGNGPVDALDRALRVALERIYPQLAALKLTDYKVRILEGGRGTGSITRVLVSTSDERGEWSTVGVAENVIAASWQALDDAYAYGLRRAGVEPLE</sequence>
<comment type="pathway">
    <text evidence="1">Amino-acid biosynthesis; L-isoleucine biosynthesis; 2-oxobutanoate from pyruvate: step 1/3.</text>
</comment>
<reference evidence="12" key="1">
    <citation type="journal article" date="2019" name="Int. J. Syst. Evol. Microbiol.">
        <title>The Global Catalogue of Microorganisms (GCM) 10K type strain sequencing project: providing services to taxonomists for standard genome sequencing and annotation.</title>
        <authorList>
            <consortium name="The Broad Institute Genomics Platform"/>
            <consortium name="The Broad Institute Genome Sequencing Center for Infectious Disease"/>
            <person name="Wu L."/>
            <person name="Ma J."/>
        </authorList>
    </citation>
    <scope>NUCLEOTIDE SEQUENCE [LARGE SCALE GENOMIC DNA]</scope>
    <source>
        <strain evidence="12">JCM 4586</strain>
    </source>
</reference>
<dbReference type="Proteomes" id="UP000659223">
    <property type="component" value="Unassembled WGS sequence"/>
</dbReference>
<keyword evidence="3" id="KW-0028">Amino-acid biosynthesis</keyword>
<proteinExistence type="inferred from homology"/>
<dbReference type="PANTHER" id="PTHR43538">
    <property type="entry name" value="ALPHA-IPM SYNTHASE/HOMOCITRATE SYNTHASE"/>
    <property type="match status" value="1"/>
</dbReference>
<dbReference type="SUPFAM" id="SSF51569">
    <property type="entry name" value="Aldolase"/>
    <property type="match status" value="1"/>
</dbReference>
<dbReference type="NCBIfam" id="TIGR00977">
    <property type="entry name" value="citramal_synth"/>
    <property type="match status" value="1"/>
</dbReference>
<keyword evidence="6" id="KW-0100">Branched-chain amino acid biosynthesis</keyword>
<evidence type="ECO:0000256" key="5">
    <source>
        <dbReference type="ARBA" id="ARBA00022679"/>
    </source>
</evidence>
<dbReference type="InterPro" id="IPR005675">
    <property type="entry name" value="Citramal_synthase"/>
</dbReference>
<dbReference type="InterPro" id="IPR013709">
    <property type="entry name" value="2-isopropylmalate_synth_dimer"/>
</dbReference>
<gene>
    <name evidence="11" type="primary">cimA</name>
    <name evidence="11" type="ORF">GCM10010324_28290</name>
</gene>
<dbReference type="CDD" id="cd07941">
    <property type="entry name" value="DRE_TIM_LeuA3"/>
    <property type="match status" value="1"/>
</dbReference>
<evidence type="ECO:0000256" key="8">
    <source>
        <dbReference type="NCBIfam" id="TIGR00977"/>
    </source>
</evidence>
<feature type="domain" description="Pyruvate carboxyltransferase" evidence="10">
    <location>
        <begin position="12"/>
        <end position="275"/>
    </location>
</feature>
<keyword evidence="5 9" id="KW-0808">Transferase</keyword>
<evidence type="ECO:0000256" key="2">
    <source>
        <dbReference type="ARBA" id="ARBA00006154"/>
    </source>
</evidence>
<dbReference type="InterPro" id="IPR013785">
    <property type="entry name" value="Aldolase_TIM"/>
</dbReference>
<dbReference type="Gene3D" id="3.30.160.270">
    <property type="match status" value="1"/>
</dbReference>
<dbReference type="Pfam" id="PF08502">
    <property type="entry name" value="LeuA_dimer"/>
    <property type="match status" value="1"/>
</dbReference>
<comment type="caution">
    <text evidence="11">The sequence shown here is derived from an EMBL/GenBank/DDBJ whole genome shotgun (WGS) entry which is preliminary data.</text>
</comment>
<evidence type="ECO:0000256" key="9">
    <source>
        <dbReference type="RuleBase" id="RU003523"/>
    </source>
</evidence>
<dbReference type="Gene3D" id="3.20.20.70">
    <property type="entry name" value="Aldolase class I"/>
    <property type="match status" value="1"/>
</dbReference>
<protein>
    <recommendedName>
        <fullName evidence="8">Citramalate synthase</fullName>
        <ecNumber evidence="8">2.3.3.21</ecNumber>
    </recommendedName>
</protein>
<dbReference type="Pfam" id="PF00682">
    <property type="entry name" value="HMGL-like"/>
    <property type="match status" value="1"/>
</dbReference>
<evidence type="ECO:0000256" key="7">
    <source>
        <dbReference type="ARBA" id="ARBA00048263"/>
    </source>
</evidence>
<evidence type="ECO:0000313" key="12">
    <source>
        <dbReference type="Proteomes" id="UP000659223"/>
    </source>
</evidence>
<comment type="similarity">
    <text evidence="2 9">Belongs to the alpha-IPM synthase/homocitrate synthase family.</text>
</comment>
<organism evidence="11 12">
    <name type="scientific">Streptomyces hiroshimensis</name>
    <dbReference type="NCBI Taxonomy" id="66424"/>
    <lineage>
        <taxon>Bacteria</taxon>
        <taxon>Bacillati</taxon>
        <taxon>Actinomycetota</taxon>
        <taxon>Actinomycetes</taxon>
        <taxon>Kitasatosporales</taxon>
        <taxon>Streptomycetaceae</taxon>
        <taxon>Streptomyces</taxon>
    </lineage>
</organism>
<dbReference type="Pfam" id="PF22617">
    <property type="entry name" value="HCS_D2"/>
    <property type="match status" value="1"/>
</dbReference>
<accession>A0ABQ2YDU4</accession>
<dbReference type="SMART" id="SM00917">
    <property type="entry name" value="LeuA_dimer"/>
    <property type="match status" value="1"/>
</dbReference>
<dbReference type="SUPFAM" id="SSF110921">
    <property type="entry name" value="2-isopropylmalate synthase LeuA, allosteric (dimerisation) domain"/>
    <property type="match status" value="1"/>
</dbReference>
<dbReference type="RefSeq" id="WP_190022005.1">
    <property type="nucleotide sequence ID" value="NZ_BMUT01000005.1"/>
</dbReference>
<keyword evidence="4" id="KW-0412">Isoleucine biosynthesis</keyword>
<evidence type="ECO:0000313" key="11">
    <source>
        <dbReference type="EMBL" id="GGX81135.1"/>
    </source>
</evidence>
<evidence type="ECO:0000259" key="10">
    <source>
        <dbReference type="PROSITE" id="PS50991"/>
    </source>
</evidence>
<evidence type="ECO:0000256" key="3">
    <source>
        <dbReference type="ARBA" id="ARBA00022605"/>
    </source>
</evidence>
<name>A0ABQ2YDU4_9ACTN</name>
<dbReference type="Gene3D" id="1.10.238.260">
    <property type="match status" value="1"/>
</dbReference>
<dbReference type="InterPro" id="IPR036230">
    <property type="entry name" value="LeuA_allosteric_dom_sf"/>
</dbReference>